<sequence>MMAALSQMQARRGGSRKGKKANRDIQSPQASLKIDNDYFCRNTAGVQIFSEAKFERRQRTPREVYEMLLVGNCAADPYFIQKPDAFLCDGASTDRKLTAALSQLCFGFSADAVVEYVGRAVSTNMECLKRFSYAVVDTFEGEWLQYLNEEHIVKIEDSYCSLGFPGSLDYVDCASWEWDKCPVALQG</sequence>
<evidence type="ECO:0000256" key="1">
    <source>
        <dbReference type="SAM" id="MobiDB-lite"/>
    </source>
</evidence>
<organism evidence="2 3">
    <name type="scientific">Gracilariopsis chorda</name>
    <dbReference type="NCBI Taxonomy" id="448386"/>
    <lineage>
        <taxon>Eukaryota</taxon>
        <taxon>Rhodophyta</taxon>
        <taxon>Florideophyceae</taxon>
        <taxon>Rhodymeniophycidae</taxon>
        <taxon>Gracilariales</taxon>
        <taxon>Gracilariaceae</taxon>
        <taxon>Gracilariopsis</taxon>
    </lineage>
</organism>
<proteinExistence type="predicted"/>
<dbReference type="STRING" id="448386.A0A2V3J0Z6"/>
<dbReference type="PANTHER" id="PTHR47150">
    <property type="entry name" value="OS12G0169200 PROTEIN"/>
    <property type="match status" value="1"/>
</dbReference>
<name>A0A2V3J0Z6_9FLOR</name>
<reference evidence="2 3" key="1">
    <citation type="journal article" date="2018" name="Mol. Biol. Evol.">
        <title>Analysis of the draft genome of the red seaweed Gracilariopsis chorda provides insights into genome size evolution in Rhodophyta.</title>
        <authorList>
            <person name="Lee J."/>
            <person name="Yang E.C."/>
            <person name="Graf L."/>
            <person name="Yang J.H."/>
            <person name="Qiu H."/>
            <person name="Zel Zion U."/>
            <person name="Chan C.X."/>
            <person name="Stephens T.G."/>
            <person name="Weber A.P.M."/>
            <person name="Boo G.H."/>
            <person name="Boo S.M."/>
            <person name="Kim K.M."/>
            <person name="Shin Y."/>
            <person name="Jung M."/>
            <person name="Lee S.J."/>
            <person name="Yim H.S."/>
            <person name="Lee J.H."/>
            <person name="Bhattacharya D."/>
            <person name="Yoon H.S."/>
        </authorList>
    </citation>
    <scope>NUCLEOTIDE SEQUENCE [LARGE SCALE GENOMIC DNA]</scope>
    <source>
        <strain evidence="2 3">SKKU-2015</strain>
        <tissue evidence="2">Whole body</tissue>
    </source>
</reference>
<dbReference type="Proteomes" id="UP000247409">
    <property type="component" value="Unassembled WGS sequence"/>
</dbReference>
<dbReference type="OrthoDB" id="124998at2759"/>
<dbReference type="AlphaFoldDB" id="A0A2V3J0Z6"/>
<evidence type="ECO:0000313" key="3">
    <source>
        <dbReference type="Proteomes" id="UP000247409"/>
    </source>
</evidence>
<accession>A0A2V3J0Z6</accession>
<protein>
    <submittedName>
        <fullName evidence="2">Uncharacterized protein</fullName>
    </submittedName>
</protein>
<gene>
    <name evidence="2" type="ORF">BWQ96_02186</name>
</gene>
<feature type="region of interest" description="Disordered" evidence="1">
    <location>
        <begin position="1"/>
        <end position="26"/>
    </location>
</feature>
<dbReference type="EMBL" id="NBIV01000017">
    <property type="protein sequence ID" value="PXF47995.1"/>
    <property type="molecule type" value="Genomic_DNA"/>
</dbReference>
<comment type="caution">
    <text evidence="2">The sequence shown here is derived from an EMBL/GenBank/DDBJ whole genome shotgun (WGS) entry which is preliminary data.</text>
</comment>
<evidence type="ECO:0000313" key="2">
    <source>
        <dbReference type="EMBL" id="PXF47995.1"/>
    </source>
</evidence>
<keyword evidence="3" id="KW-1185">Reference proteome</keyword>
<dbReference type="PANTHER" id="PTHR47150:SF5">
    <property type="entry name" value="OS07G0546750 PROTEIN"/>
    <property type="match status" value="1"/>
</dbReference>